<name>C9X4G7_TITDI</name>
<protein>
    <submittedName>
        <fullName evidence="1">Uncharacterized protein</fullName>
    </submittedName>
</protein>
<sequence>KFYKHQIKVQLIDRLEWVTILLKYNEIFNEKKK</sequence>
<evidence type="ECO:0000313" key="1">
    <source>
        <dbReference type="EMBL" id="CAY61864.1"/>
    </source>
</evidence>
<dbReference type="EMBL" id="FN392245">
    <property type="protein sequence ID" value="CAY61864.1"/>
    <property type="molecule type" value="mRNA"/>
</dbReference>
<accession>C9X4G7</accession>
<feature type="non-terminal residue" evidence="1">
    <location>
        <position position="1"/>
    </location>
</feature>
<organism evidence="1">
    <name type="scientific">Tityus discrepans</name>
    <name type="common">Venezuelan scorpion</name>
    <dbReference type="NCBI Taxonomy" id="57059"/>
    <lineage>
        <taxon>Eukaryota</taxon>
        <taxon>Metazoa</taxon>
        <taxon>Ecdysozoa</taxon>
        <taxon>Arthropoda</taxon>
        <taxon>Chelicerata</taxon>
        <taxon>Arachnida</taxon>
        <taxon>Scorpiones</taxon>
        <taxon>Buthida</taxon>
        <taxon>Buthoidea</taxon>
        <taxon>Buthidae</taxon>
        <taxon>Tityus</taxon>
    </lineage>
</organism>
<dbReference type="AlphaFoldDB" id="C9X4G7"/>
<feature type="non-terminal residue" evidence="1">
    <location>
        <position position="33"/>
    </location>
</feature>
<reference evidence="1" key="1">
    <citation type="submission" date="2009-05" db="EMBL/GenBank/DDBJ databases">
        <title>Molecular cloning and nucleotide sequence analysis of genes from Tityus discrepans cDNA library.</title>
        <authorList>
            <person name="D'Suze G."/>
            <person name="Schwartz E.F."/>
            <person name="Garcia B.I."/>
            <person name="Sevcik C."/>
            <person name="Possani L.D."/>
        </authorList>
    </citation>
    <scope>NUCLEOTIDE SEQUENCE</scope>
    <source>
        <tissue evidence="1">Venom gland</tissue>
    </source>
</reference>
<proteinExistence type="evidence at transcript level"/>